<dbReference type="InterPro" id="IPR018537">
    <property type="entry name" value="Peptidoglycan-bd_3"/>
</dbReference>
<evidence type="ECO:0000313" key="4">
    <source>
        <dbReference type="Proteomes" id="UP000538666"/>
    </source>
</evidence>
<feature type="domain" description="Peptidoglycan binding" evidence="2">
    <location>
        <begin position="104"/>
        <end position="174"/>
    </location>
</feature>
<feature type="domain" description="TtsA-like Glycoside hydrolase family 108" evidence="1">
    <location>
        <begin position="21"/>
        <end position="98"/>
    </location>
</feature>
<protein>
    <submittedName>
        <fullName evidence="3">Type VI secretion system secreted protein VgrG</fullName>
    </submittedName>
</protein>
<dbReference type="Pfam" id="PF05838">
    <property type="entry name" value="Glyco_hydro_108"/>
    <property type="match status" value="1"/>
</dbReference>
<name>A0A841K379_9BACT</name>
<organism evidence="3 4">
    <name type="scientific">Silvibacterium bohemicum</name>
    <dbReference type="NCBI Taxonomy" id="1577686"/>
    <lineage>
        <taxon>Bacteria</taxon>
        <taxon>Pseudomonadati</taxon>
        <taxon>Acidobacteriota</taxon>
        <taxon>Terriglobia</taxon>
        <taxon>Terriglobales</taxon>
        <taxon>Acidobacteriaceae</taxon>
        <taxon>Silvibacterium</taxon>
    </lineage>
</organism>
<keyword evidence="4" id="KW-1185">Reference proteome</keyword>
<evidence type="ECO:0000313" key="3">
    <source>
        <dbReference type="EMBL" id="MBB6144704.1"/>
    </source>
</evidence>
<dbReference type="AlphaFoldDB" id="A0A841K379"/>
<dbReference type="SUPFAM" id="SSF53955">
    <property type="entry name" value="Lysozyme-like"/>
    <property type="match status" value="1"/>
</dbReference>
<dbReference type="Gene3D" id="1.20.141.10">
    <property type="entry name" value="Chitosanase, subunit A, domain 1"/>
    <property type="match status" value="1"/>
</dbReference>
<dbReference type="InterPro" id="IPR023346">
    <property type="entry name" value="Lysozyme-like_dom_sf"/>
</dbReference>
<dbReference type="Proteomes" id="UP000538666">
    <property type="component" value="Unassembled WGS sequence"/>
</dbReference>
<dbReference type="InterPro" id="IPR008565">
    <property type="entry name" value="TtsA-like_GH18_dom"/>
</dbReference>
<dbReference type="OrthoDB" id="672438at2"/>
<comment type="caution">
    <text evidence="3">The sequence shown here is derived from an EMBL/GenBank/DDBJ whole genome shotgun (WGS) entry which is preliminary data.</text>
</comment>
<dbReference type="EMBL" id="JACHEK010000005">
    <property type="protein sequence ID" value="MBB6144704.1"/>
    <property type="molecule type" value="Genomic_DNA"/>
</dbReference>
<sequence length="212" mass="23301">MSNLKIAIDFVLKQEDSRLLGNITTIPGDRGGPTRFGLASASHPELIAQGYYDPAKVNRDAALAIAEQVYEKTYATPMRIADINDQALATAVLSLGVNAWIVKPIKLLQQAVTKLGKPIVVDGHVGLVTLQAVNDLNPTLLLNQFCVEVGQYYRDLVAAMPSDQRFLKGWLNRVDAWLGVNTTDTARPSLRRDGLAAEMSRETHDRHVRCLP</sequence>
<evidence type="ECO:0000259" key="1">
    <source>
        <dbReference type="Pfam" id="PF05838"/>
    </source>
</evidence>
<accession>A0A841K379</accession>
<gene>
    <name evidence="3" type="ORF">HNQ77_002660</name>
</gene>
<evidence type="ECO:0000259" key="2">
    <source>
        <dbReference type="Pfam" id="PF09374"/>
    </source>
</evidence>
<proteinExistence type="predicted"/>
<reference evidence="3 4" key="1">
    <citation type="submission" date="2020-08" db="EMBL/GenBank/DDBJ databases">
        <title>Genomic Encyclopedia of Type Strains, Phase IV (KMG-IV): sequencing the most valuable type-strain genomes for metagenomic binning, comparative biology and taxonomic classification.</title>
        <authorList>
            <person name="Goeker M."/>
        </authorList>
    </citation>
    <scope>NUCLEOTIDE SEQUENCE [LARGE SCALE GENOMIC DNA]</scope>
    <source>
        <strain evidence="3 4">DSM 103733</strain>
    </source>
</reference>
<dbReference type="RefSeq" id="WP_050059715.1">
    <property type="nucleotide sequence ID" value="NZ_JACHEK010000005.1"/>
</dbReference>
<dbReference type="Pfam" id="PF09374">
    <property type="entry name" value="PG_binding_3"/>
    <property type="match status" value="1"/>
</dbReference>